<reference evidence="3" key="2">
    <citation type="submission" date="2023-04" db="EMBL/GenBank/DDBJ databases">
        <authorList>
            <person name="Bu L."/>
            <person name="Lu L."/>
            <person name="Laidemitt M.R."/>
            <person name="Zhang S.M."/>
            <person name="Mutuku M."/>
            <person name="Mkoji G."/>
            <person name="Steinauer M."/>
            <person name="Loker E.S."/>
        </authorList>
    </citation>
    <scope>NUCLEOTIDE SEQUENCE</scope>
    <source>
        <strain evidence="3">KasaAsao</strain>
        <tissue evidence="3">Whole Snail</tissue>
    </source>
</reference>
<evidence type="ECO:0000256" key="1">
    <source>
        <dbReference type="SAM" id="Phobius"/>
    </source>
</evidence>
<dbReference type="PANTHER" id="PTHR32026:SF10">
    <property type="entry name" value="METHYLTRANSFERASE-LIKE PROTEIN 24-RELATED"/>
    <property type="match status" value="1"/>
</dbReference>
<dbReference type="EMBL" id="JASAOG010000024">
    <property type="protein sequence ID" value="KAK0062680.1"/>
    <property type="molecule type" value="Genomic_DNA"/>
</dbReference>
<gene>
    <name evidence="3" type="ORF">Bpfe_007885</name>
</gene>
<dbReference type="InterPro" id="IPR025714">
    <property type="entry name" value="Methyltranfer_dom"/>
</dbReference>
<evidence type="ECO:0000259" key="2">
    <source>
        <dbReference type="Pfam" id="PF13383"/>
    </source>
</evidence>
<dbReference type="InterPro" id="IPR026913">
    <property type="entry name" value="METTL24"/>
</dbReference>
<protein>
    <submittedName>
        <fullName evidence="3">Methyltransferase-like protein 24 isoform X2</fullName>
    </submittedName>
</protein>
<organism evidence="3 4">
    <name type="scientific">Biomphalaria pfeifferi</name>
    <name type="common">Bloodfluke planorb</name>
    <name type="synonym">Freshwater snail</name>
    <dbReference type="NCBI Taxonomy" id="112525"/>
    <lineage>
        <taxon>Eukaryota</taxon>
        <taxon>Metazoa</taxon>
        <taxon>Spiralia</taxon>
        <taxon>Lophotrochozoa</taxon>
        <taxon>Mollusca</taxon>
        <taxon>Gastropoda</taxon>
        <taxon>Heterobranchia</taxon>
        <taxon>Euthyneura</taxon>
        <taxon>Panpulmonata</taxon>
        <taxon>Hygrophila</taxon>
        <taxon>Lymnaeoidea</taxon>
        <taxon>Planorbidae</taxon>
        <taxon>Biomphalaria</taxon>
    </lineage>
</organism>
<dbReference type="GO" id="GO:0008168">
    <property type="term" value="F:methyltransferase activity"/>
    <property type="evidence" value="ECO:0007669"/>
    <property type="project" value="UniProtKB-KW"/>
</dbReference>
<dbReference type="Proteomes" id="UP001233172">
    <property type="component" value="Unassembled WGS sequence"/>
</dbReference>
<name>A0AAD8BXX7_BIOPF</name>
<dbReference type="AlphaFoldDB" id="A0AAD8BXX7"/>
<comment type="caution">
    <text evidence="3">The sequence shown here is derived from an EMBL/GenBank/DDBJ whole genome shotgun (WGS) entry which is preliminary data.</text>
</comment>
<keyword evidence="3" id="KW-0489">Methyltransferase</keyword>
<proteinExistence type="predicted"/>
<feature type="domain" description="Methyltransferase" evidence="2">
    <location>
        <begin position="94"/>
        <end position="296"/>
    </location>
</feature>
<accession>A0AAD8BXX7</accession>
<keyword evidence="4" id="KW-1185">Reference proteome</keyword>
<feature type="transmembrane region" description="Helical" evidence="1">
    <location>
        <begin position="41"/>
        <end position="59"/>
    </location>
</feature>
<reference evidence="3" key="1">
    <citation type="journal article" date="2023" name="PLoS Negl. Trop. Dis.">
        <title>A genome sequence for Biomphalaria pfeifferi, the major vector snail for the human-infecting parasite Schistosoma mansoni.</title>
        <authorList>
            <person name="Bu L."/>
            <person name="Lu L."/>
            <person name="Laidemitt M.R."/>
            <person name="Zhang S.M."/>
            <person name="Mutuku M."/>
            <person name="Mkoji G."/>
            <person name="Steinauer M."/>
            <person name="Loker E.S."/>
        </authorList>
    </citation>
    <scope>NUCLEOTIDE SEQUENCE</scope>
    <source>
        <strain evidence="3">KasaAsao</strain>
    </source>
</reference>
<dbReference type="PANTHER" id="PTHR32026">
    <property type="entry name" value="METHYLTRANSFERASE-LIKE PROTEIN 24"/>
    <property type="match status" value="1"/>
</dbReference>
<evidence type="ECO:0000313" key="3">
    <source>
        <dbReference type="EMBL" id="KAK0062680.1"/>
    </source>
</evidence>
<dbReference type="GO" id="GO:0032259">
    <property type="term" value="P:methylation"/>
    <property type="evidence" value="ECO:0007669"/>
    <property type="project" value="UniProtKB-KW"/>
</dbReference>
<sequence>MKITSQLWCFVYTGVTASYRIMKLTIRPKEFLGRLYHESSLRFRLLALVLGMFLLTLLLTRYQSWCVKFPALLWLRYDICKAWEDFNFTPDFDQSHRWWQIACQLESDWETIDYECKDLRRMGNWPVCFDEPFRLPDKNKPCIVYSFGIAFDYRFDDALATFNCTVFSFDPSMNVEDHRRGDQVHFRKLGIGAKDDAEFKPRLDGYTKPDDHWNVMSLGSIMKMLGHTVTSISILKLDIEGNEWSVLTNLLDEGILEKLPQVLIEWHIFNDSPPHEMYPKMSEDYIRFQSLGFRKFWMRNEGRNHWIPKMVTQAEVAYINSKYIRTQSSLR</sequence>
<keyword evidence="1" id="KW-0472">Membrane</keyword>
<keyword evidence="1" id="KW-0812">Transmembrane</keyword>
<dbReference type="Pfam" id="PF13383">
    <property type="entry name" value="Methyltransf_22"/>
    <property type="match status" value="1"/>
</dbReference>
<evidence type="ECO:0000313" key="4">
    <source>
        <dbReference type="Proteomes" id="UP001233172"/>
    </source>
</evidence>
<keyword evidence="3" id="KW-0808">Transferase</keyword>
<keyword evidence="1" id="KW-1133">Transmembrane helix</keyword>